<keyword evidence="1" id="KW-1133">Transmembrane helix</keyword>
<reference evidence="2" key="2">
    <citation type="submission" date="2021-04" db="EMBL/GenBank/DDBJ databases">
        <authorList>
            <person name="Dong X."/>
        </authorList>
    </citation>
    <scope>NUCLEOTIDE SEQUENCE</scope>
    <source>
        <strain evidence="2">ZWT</strain>
    </source>
</reference>
<keyword evidence="3" id="KW-1185">Reference proteome</keyword>
<protein>
    <submittedName>
        <fullName evidence="2">Uncharacterized protein</fullName>
    </submittedName>
</protein>
<dbReference type="Proteomes" id="UP001056429">
    <property type="component" value="Unassembled WGS sequence"/>
</dbReference>
<comment type="caution">
    <text evidence="2">The sequence shown here is derived from an EMBL/GenBank/DDBJ whole genome shotgun (WGS) entry which is preliminary data.</text>
</comment>
<proteinExistence type="predicted"/>
<keyword evidence="1" id="KW-0472">Membrane</keyword>
<keyword evidence="1" id="KW-0812">Transmembrane</keyword>
<dbReference type="RefSeq" id="WP_250861385.1">
    <property type="nucleotide sequence ID" value="NZ_JAGSOJ010000005.1"/>
</dbReference>
<feature type="transmembrane region" description="Helical" evidence="1">
    <location>
        <begin position="20"/>
        <end position="42"/>
    </location>
</feature>
<name>A0A9J6P9X8_9CLOT</name>
<dbReference type="EMBL" id="JAGSOJ010000005">
    <property type="protein sequence ID" value="MCM1992221.1"/>
    <property type="molecule type" value="Genomic_DNA"/>
</dbReference>
<evidence type="ECO:0000313" key="2">
    <source>
        <dbReference type="EMBL" id="MCM1992221.1"/>
    </source>
</evidence>
<sequence>MSNEDKFIKKAKKAFRYRNISILIVFIGFFGMLPLGIMLNKIFNFQNIGLLVVGGFILSLIISTVISSIHWKCPSCNRRFSTRNNSMYNMTHCPYCGVKLRNRK</sequence>
<gene>
    <name evidence="2" type="ORF">KDK92_21065</name>
</gene>
<accession>A0A9J6P9X8</accession>
<feature type="transmembrane region" description="Helical" evidence="1">
    <location>
        <begin position="48"/>
        <end position="71"/>
    </location>
</feature>
<dbReference type="AlphaFoldDB" id="A0A9J6P9X8"/>
<evidence type="ECO:0000256" key="1">
    <source>
        <dbReference type="SAM" id="Phobius"/>
    </source>
</evidence>
<reference evidence="2" key="1">
    <citation type="journal article" date="2021" name="mSystems">
        <title>Bacteria and Archaea Synergistically Convert Glycine Betaine to Biogenic Methane in the Formosa Cold Seep of the South China Sea.</title>
        <authorList>
            <person name="Li L."/>
            <person name="Zhang W."/>
            <person name="Zhang S."/>
            <person name="Song L."/>
            <person name="Sun Q."/>
            <person name="Zhang H."/>
            <person name="Xiang H."/>
            <person name="Dong X."/>
        </authorList>
    </citation>
    <scope>NUCLEOTIDE SEQUENCE</scope>
    <source>
        <strain evidence="2">ZWT</strain>
    </source>
</reference>
<organism evidence="2 3">
    <name type="scientific">Oceanirhabdus seepicola</name>
    <dbReference type="NCBI Taxonomy" id="2828781"/>
    <lineage>
        <taxon>Bacteria</taxon>
        <taxon>Bacillati</taxon>
        <taxon>Bacillota</taxon>
        <taxon>Clostridia</taxon>
        <taxon>Eubacteriales</taxon>
        <taxon>Clostridiaceae</taxon>
        <taxon>Oceanirhabdus</taxon>
    </lineage>
</organism>
<evidence type="ECO:0000313" key="3">
    <source>
        <dbReference type="Proteomes" id="UP001056429"/>
    </source>
</evidence>